<dbReference type="GO" id="GO:0003677">
    <property type="term" value="F:DNA binding"/>
    <property type="evidence" value="ECO:0007669"/>
    <property type="project" value="TreeGrafter"/>
</dbReference>
<dbReference type="PANTHER" id="PTHR46391">
    <property type="entry name" value="BASIC LEUCINE ZIPPER 34"/>
    <property type="match status" value="1"/>
</dbReference>
<dbReference type="PANTHER" id="PTHR46391:SF13">
    <property type="entry name" value="ACTIVATOR OF SPOMIN LUC3"/>
    <property type="match status" value="1"/>
</dbReference>
<dbReference type="InterPro" id="IPR004827">
    <property type="entry name" value="bZIP"/>
</dbReference>
<evidence type="ECO:0000256" key="3">
    <source>
        <dbReference type="ARBA" id="ARBA00023242"/>
    </source>
</evidence>
<dbReference type="GO" id="GO:0005634">
    <property type="term" value="C:nucleus"/>
    <property type="evidence" value="ECO:0007669"/>
    <property type="project" value="TreeGrafter"/>
</dbReference>
<feature type="domain" description="BZIP" evidence="5">
    <location>
        <begin position="154"/>
        <end position="217"/>
    </location>
</feature>
<dbReference type="Pfam" id="PF00170">
    <property type="entry name" value="bZIP_1"/>
    <property type="match status" value="1"/>
</dbReference>
<sequence length="242" mass="27587">MKICLFQCAGEQLIKCQEYMEVLNKNTNRKSPPWSRRPIEMRPFNHIMPSLPPSSLPLASTSFQVWRKPSSPINHGDVSSVGTNKSTFNQLDALQKVPLSAANDNRKLADHQKPSNKNLISDNLVTTNDKPVKSKTTNVHLQIRSGRNLDPKMDPKKLKRIISNRVSAQKSRLKKLQYVAEMERRVKALEHEIALLSPKVALYRSRQQFLQIEHNKLNTEMSAHANNKMSMSKQSVDPSEKI</sequence>
<dbReference type="InterPro" id="IPR052483">
    <property type="entry name" value="bZIP_transcription_regulators"/>
</dbReference>
<dbReference type="PROSITE" id="PS50217">
    <property type="entry name" value="BZIP"/>
    <property type="match status" value="1"/>
</dbReference>
<keyword evidence="7" id="KW-1185">Reference proteome</keyword>
<evidence type="ECO:0000313" key="7">
    <source>
        <dbReference type="Proteomes" id="UP001141552"/>
    </source>
</evidence>
<dbReference type="PROSITE" id="PS00036">
    <property type="entry name" value="BZIP_BASIC"/>
    <property type="match status" value="1"/>
</dbReference>
<dbReference type="GO" id="GO:0045893">
    <property type="term" value="P:positive regulation of DNA-templated transcription"/>
    <property type="evidence" value="ECO:0007669"/>
    <property type="project" value="TreeGrafter"/>
</dbReference>
<reference evidence="6" key="2">
    <citation type="journal article" date="2023" name="Plants (Basel)">
        <title>Annotation of the Turnera subulata (Passifloraceae) Draft Genome Reveals the S-Locus Evolved after the Divergence of Turneroideae from Passifloroideae in a Stepwise Manner.</title>
        <authorList>
            <person name="Henning P.M."/>
            <person name="Roalson E.H."/>
            <person name="Mir W."/>
            <person name="McCubbin A.G."/>
            <person name="Shore J.S."/>
        </authorList>
    </citation>
    <scope>NUCLEOTIDE SEQUENCE</scope>
    <source>
        <strain evidence="6">F60SS</strain>
    </source>
</reference>
<comment type="caution">
    <text evidence="6">The sequence shown here is derived from an EMBL/GenBank/DDBJ whole genome shotgun (WGS) entry which is preliminary data.</text>
</comment>
<proteinExistence type="predicted"/>
<dbReference type="SMART" id="SM00338">
    <property type="entry name" value="BRLZ"/>
    <property type="match status" value="1"/>
</dbReference>
<feature type="region of interest" description="Disordered" evidence="4">
    <location>
        <begin position="221"/>
        <end position="242"/>
    </location>
</feature>
<accession>A0A9Q0G1A5</accession>
<dbReference type="InterPro" id="IPR044759">
    <property type="entry name" value="bZIP_RF2"/>
</dbReference>
<evidence type="ECO:0000313" key="6">
    <source>
        <dbReference type="EMBL" id="KAJ4840519.1"/>
    </source>
</evidence>
<dbReference type="CDD" id="cd14703">
    <property type="entry name" value="bZIP_plant_RF2"/>
    <property type="match status" value="1"/>
</dbReference>
<dbReference type="OrthoDB" id="552661at2759"/>
<reference evidence="6" key="1">
    <citation type="submission" date="2022-02" db="EMBL/GenBank/DDBJ databases">
        <authorList>
            <person name="Henning P.M."/>
            <person name="McCubbin A.G."/>
            <person name="Shore J.S."/>
        </authorList>
    </citation>
    <scope>NUCLEOTIDE SEQUENCE</scope>
    <source>
        <strain evidence="6">F60SS</strain>
        <tissue evidence="6">Leaves</tissue>
    </source>
</reference>
<dbReference type="SUPFAM" id="SSF57959">
    <property type="entry name" value="Leucine zipper domain"/>
    <property type="match status" value="1"/>
</dbReference>
<dbReference type="FunFam" id="1.20.5.170:FF:000086">
    <property type="entry name" value="Transcription factor VIP1"/>
    <property type="match status" value="1"/>
</dbReference>
<dbReference type="AlphaFoldDB" id="A0A9Q0G1A5"/>
<dbReference type="EMBL" id="JAKUCV010003031">
    <property type="protein sequence ID" value="KAJ4840519.1"/>
    <property type="molecule type" value="Genomic_DNA"/>
</dbReference>
<dbReference type="Gene3D" id="1.20.5.170">
    <property type="match status" value="1"/>
</dbReference>
<keyword evidence="1" id="KW-0805">Transcription regulation</keyword>
<feature type="region of interest" description="Disordered" evidence="4">
    <location>
        <begin position="106"/>
        <end position="133"/>
    </location>
</feature>
<keyword evidence="2" id="KW-0804">Transcription</keyword>
<name>A0A9Q0G1A5_9ROSI</name>
<keyword evidence="3" id="KW-0539">Nucleus</keyword>
<dbReference type="Proteomes" id="UP001141552">
    <property type="component" value="Unassembled WGS sequence"/>
</dbReference>
<evidence type="ECO:0000256" key="4">
    <source>
        <dbReference type="SAM" id="MobiDB-lite"/>
    </source>
</evidence>
<protein>
    <recommendedName>
        <fullName evidence="5">BZIP domain-containing protein</fullName>
    </recommendedName>
</protein>
<evidence type="ECO:0000259" key="5">
    <source>
        <dbReference type="PROSITE" id="PS50217"/>
    </source>
</evidence>
<dbReference type="GO" id="GO:0003700">
    <property type="term" value="F:DNA-binding transcription factor activity"/>
    <property type="evidence" value="ECO:0007669"/>
    <property type="project" value="InterPro"/>
</dbReference>
<organism evidence="6 7">
    <name type="scientific">Turnera subulata</name>
    <dbReference type="NCBI Taxonomy" id="218843"/>
    <lineage>
        <taxon>Eukaryota</taxon>
        <taxon>Viridiplantae</taxon>
        <taxon>Streptophyta</taxon>
        <taxon>Embryophyta</taxon>
        <taxon>Tracheophyta</taxon>
        <taxon>Spermatophyta</taxon>
        <taxon>Magnoliopsida</taxon>
        <taxon>eudicotyledons</taxon>
        <taxon>Gunneridae</taxon>
        <taxon>Pentapetalae</taxon>
        <taxon>rosids</taxon>
        <taxon>fabids</taxon>
        <taxon>Malpighiales</taxon>
        <taxon>Passifloraceae</taxon>
        <taxon>Turnera</taxon>
    </lineage>
</organism>
<evidence type="ECO:0000256" key="1">
    <source>
        <dbReference type="ARBA" id="ARBA00023015"/>
    </source>
</evidence>
<gene>
    <name evidence="6" type="ORF">Tsubulata_000461</name>
</gene>
<evidence type="ECO:0000256" key="2">
    <source>
        <dbReference type="ARBA" id="ARBA00023163"/>
    </source>
</evidence>
<feature type="compositionally biased region" description="Polar residues" evidence="4">
    <location>
        <begin position="115"/>
        <end position="133"/>
    </location>
</feature>
<dbReference type="InterPro" id="IPR046347">
    <property type="entry name" value="bZIP_sf"/>
</dbReference>